<keyword evidence="3" id="KW-1185">Reference proteome</keyword>
<proteinExistence type="predicted"/>
<dbReference type="PANTHER" id="PTHR31293">
    <property type="entry name" value="RNI-LIKE SUPERFAMILY PROTEIN"/>
    <property type="match status" value="1"/>
</dbReference>
<dbReference type="Gramene" id="AUR62020513-RA">
    <property type="protein sequence ID" value="AUR62020513-RA:cds"/>
    <property type="gene ID" value="AUR62020513"/>
</dbReference>
<sequence>MLSRCKMSCITKFRLKCGCYRYKNSLLCDWINAASLHKVAELEVSINMAFTCRVPCVLKLDQLNCESLVVLKLDCGFVLCVSKPFTFPKLKVLFLEGIMFRGNGLSRFSNCYEPCLDDHGLNGILFGCPLLEELVINGCDWNGGDLYFANPLLRRLTLESGMTGPLDQLNSSMVYLNLPSLVYFNYSDGLAEQYDFRNLSNIIEARIEICFNDDEFDDQQDLCDTILDLITGVNRCQSLNLSRQCLEALTSGDFELPIFCNLTCLDLALGHDVSWNDVLLDFLNSSPCLQSLTLEQGFLRCTYILQDGGDFLLDGEVDDDFLLMDEVVPPCVHSRLKFINIKEFRGFTGEMQMIMYFLANAHLLEEMVIHWDQRIRKRDSFAKEKEILELPKSSTSCSIAFK</sequence>
<dbReference type="AlphaFoldDB" id="A0A803LYG2"/>
<protein>
    <recommendedName>
        <fullName evidence="1">FBD domain-containing protein</fullName>
    </recommendedName>
</protein>
<evidence type="ECO:0000259" key="1">
    <source>
        <dbReference type="SMART" id="SM00579"/>
    </source>
</evidence>
<dbReference type="InterPro" id="IPR006566">
    <property type="entry name" value="FBD"/>
</dbReference>
<dbReference type="OMA" id="ELVMINL"/>
<organism evidence="2 3">
    <name type="scientific">Chenopodium quinoa</name>
    <name type="common">Quinoa</name>
    <dbReference type="NCBI Taxonomy" id="63459"/>
    <lineage>
        <taxon>Eukaryota</taxon>
        <taxon>Viridiplantae</taxon>
        <taxon>Streptophyta</taxon>
        <taxon>Embryophyta</taxon>
        <taxon>Tracheophyta</taxon>
        <taxon>Spermatophyta</taxon>
        <taxon>Magnoliopsida</taxon>
        <taxon>eudicotyledons</taxon>
        <taxon>Gunneridae</taxon>
        <taxon>Pentapetalae</taxon>
        <taxon>Caryophyllales</taxon>
        <taxon>Chenopodiaceae</taxon>
        <taxon>Chenopodioideae</taxon>
        <taxon>Atripliceae</taxon>
        <taxon>Chenopodium</taxon>
    </lineage>
</organism>
<accession>A0A803LYG2</accession>
<feature type="domain" description="FBD" evidence="1">
    <location>
        <begin position="330"/>
        <end position="402"/>
    </location>
</feature>
<reference evidence="2" key="1">
    <citation type="journal article" date="2017" name="Nature">
        <title>The genome of Chenopodium quinoa.</title>
        <authorList>
            <person name="Jarvis D.E."/>
            <person name="Ho Y.S."/>
            <person name="Lightfoot D.J."/>
            <person name="Schmoeckel S.M."/>
            <person name="Li B."/>
            <person name="Borm T.J.A."/>
            <person name="Ohyanagi H."/>
            <person name="Mineta K."/>
            <person name="Michell C.T."/>
            <person name="Saber N."/>
            <person name="Kharbatia N.M."/>
            <person name="Rupper R.R."/>
            <person name="Sharp A.R."/>
            <person name="Dally N."/>
            <person name="Boughton B.A."/>
            <person name="Woo Y.H."/>
            <person name="Gao G."/>
            <person name="Schijlen E.G.W.M."/>
            <person name="Guo X."/>
            <person name="Momin A.A."/>
            <person name="Negrao S."/>
            <person name="Al-Babili S."/>
            <person name="Gehring C."/>
            <person name="Roessner U."/>
            <person name="Jung C."/>
            <person name="Murphy K."/>
            <person name="Arold S.T."/>
            <person name="Gojobori T."/>
            <person name="van der Linden C.G."/>
            <person name="van Loo E.N."/>
            <person name="Jellen E.N."/>
            <person name="Maughan P.J."/>
            <person name="Tester M."/>
        </authorList>
    </citation>
    <scope>NUCLEOTIDE SEQUENCE [LARGE SCALE GENOMIC DNA]</scope>
    <source>
        <strain evidence="2">cv. PI 614886</strain>
    </source>
</reference>
<dbReference type="Proteomes" id="UP000596660">
    <property type="component" value="Unplaced"/>
</dbReference>
<reference evidence="2" key="2">
    <citation type="submission" date="2021-03" db="UniProtKB">
        <authorList>
            <consortium name="EnsemblPlants"/>
        </authorList>
    </citation>
    <scope>IDENTIFICATION</scope>
</reference>
<evidence type="ECO:0000313" key="3">
    <source>
        <dbReference type="Proteomes" id="UP000596660"/>
    </source>
</evidence>
<name>A0A803LYG2_CHEQI</name>
<dbReference type="SMART" id="SM00579">
    <property type="entry name" value="FBD"/>
    <property type="match status" value="1"/>
</dbReference>
<evidence type="ECO:0000313" key="2">
    <source>
        <dbReference type="EnsemblPlants" id="AUR62020513-RA:cds"/>
    </source>
</evidence>
<dbReference type="PANTHER" id="PTHR31293:SF12">
    <property type="entry name" value="RNI-LIKE SUPERFAMILY PROTEIN"/>
    <property type="match status" value="1"/>
</dbReference>
<dbReference type="EnsemblPlants" id="AUR62020513-RA">
    <property type="protein sequence ID" value="AUR62020513-RA:cds"/>
    <property type="gene ID" value="AUR62020513"/>
</dbReference>
<dbReference type="Pfam" id="PF08387">
    <property type="entry name" value="FBD"/>
    <property type="match status" value="1"/>
</dbReference>
<dbReference type="InterPro" id="IPR055294">
    <property type="entry name" value="FBL60-like"/>
</dbReference>